<dbReference type="AlphaFoldDB" id="A0A9N9PAB1"/>
<evidence type="ECO:0000256" key="5">
    <source>
        <dbReference type="SAM" id="Phobius"/>
    </source>
</evidence>
<keyword evidence="4 5" id="KW-0472">Membrane</keyword>
<organism evidence="6 7">
    <name type="scientific">Cetraspora pellucida</name>
    <dbReference type="NCBI Taxonomy" id="1433469"/>
    <lineage>
        <taxon>Eukaryota</taxon>
        <taxon>Fungi</taxon>
        <taxon>Fungi incertae sedis</taxon>
        <taxon>Mucoromycota</taxon>
        <taxon>Glomeromycotina</taxon>
        <taxon>Glomeromycetes</taxon>
        <taxon>Diversisporales</taxon>
        <taxon>Gigasporaceae</taxon>
        <taxon>Cetraspora</taxon>
    </lineage>
</organism>
<dbReference type="GO" id="GO:0004930">
    <property type="term" value="F:G protein-coupled receptor activity"/>
    <property type="evidence" value="ECO:0007669"/>
    <property type="project" value="TreeGrafter"/>
</dbReference>
<dbReference type="OrthoDB" id="5586600at2759"/>
<keyword evidence="7" id="KW-1185">Reference proteome</keyword>
<evidence type="ECO:0000256" key="4">
    <source>
        <dbReference type="ARBA" id="ARBA00023136"/>
    </source>
</evidence>
<evidence type="ECO:0000313" key="7">
    <source>
        <dbReference type="Proteomes" id="UP000789759"/>
    </source>
</evidence>
<comment type="subcellular location">
    <subcellularLocation>
        <location evidence="1">Membrane</location>
        <topology evidence="1">Multi-pass membrane protein</topology>
    </subcellularLocation>
</comment>
<dbReference type="EMBL" id="CAJVQA010029781">
    <property type="protein sequence ID" value="CAG8797782.1"/>
    <property type="molecule type" value="Genomic_DNA"/>
</dbReference>
<feature type="transmembrane region" description="Helical" evidence="5">
    <location>
        <begin position="209"/>
        <end position="233"/>
    </location>
</feature>
<dbReference type="GO" id="GO:0005886">
    <property type="term" value="C:plasma membrane"/>
    <property type="evidence" value="ECO:0007669"/>
    <property type="project" value="TreeGrafter"/>
</dbReference>
<dbReference type="GO" id="GO:0007189">
    <property type="term" value="P:adenylate cyclase-activating G protein-coupled receptor signaling pathway"/>
    <property type="evidence" value="ECO:0007669"/>
    <property type="project" value="TreeGrafter"/>
</dbReference>
<dbReference type="Proteomes" id="UP000789759">
    <property type="component" value="Unassembled WGS sequence"/>
</dbReference>
<reference evidence="6" key="1">
    <citation type="submission" date="2021-06" db="EMBL/GenBank/DDBJ databases">
        <authorList>
            <person name="Kallberg Y."/>
            <person name="Tangrot J."/>
            <person name="Rosling A."/>
        </authorList>
    </citation>
    <scope>NUCLEOTIDE SEQUENCE</scope>
    <source>
        <strain evidence="6">FL966</strain>
    </source>
</reference>
<gene>
    <name evidence="6" type="ORF">CPELLU_LOCUS17471</name>
</gene>
<keyword evidence="3 5" id="KW-1133">Transmembrane helix</keyword>
<evidence type="ECO:0000313" key="6">
    <source>
        <dbReference type="EMBL" id="CAG8797782.1"/>
    </source>
</evidence>
<name>A0A9N9PAB1_9GLOM</name>
<dbReference type="PANTHER" id="PTHR23112">
    <property type="entry name" value="G PROTEIN-COUPLED RECEPTOR 157-RELATED"/>
    <property type="match status" value="1"/>
</dbReference>
<feature type="transmembrane region" description="Helical" evidence="5">
    <location>
        <begin position="56"/>
        <end position="81"/>
    </location>
</feature>
<proteinExistence type="predicted"/>
<keyword evidence="2 5" id="KW-0812">Transmembrane</keyword>
<dbReference type="PANTHER" id="PTHR23112:SF0">
    <property type="entry name" value="TRANSMEMBRANE PROTEIN 116"/>
    <property type="match status" value="1"/>
</dbReference>
<feature type="transmembrane region" description="Helical" evidence="5">
    <location>
        <begin position="134"/>
        <end position="160"/>
    </location>
</feature>
<evidence type="ECO:0000256" key="1">
    <source>
        <dbReference type="ARBA" id="ARBA00004141"/>
    </source>
</evidence>
<protein>
    <submittedName>
        <fullName evidence="6">933_t:CDS:1</fullName>
    </submittedName>
</protein>
<feature type="transmembrane region" description="Helical" evidence="5">
    <location>
        <begin position="93"/>
        <end position="114"/>
    </location>
</feature>
<sequence length="290" mass="32808">MDPEPIPGLDVIIPLATIFSVLDATCLIYLLLRISIRWWTYTTIHRSTFQEESCKIIGGITFFLFSFNVALNGVLTLTTYLRICREIVIDLGIYDYKLFLSAILMSLTLTLIGINNYGQNLFWCFFNPTDKITSFITISSIILILLITIYCHIMTLLDVYVNIKRYGSKVSRVDIIVTRKITFYVLIVIFEWFPVVAFLISQINHSGSIAIYTAATLSVSFGGIGNTILYIIYENWKNKYSPSTSDESNDLNQNTNGSGNIRITKKIEVVSTDQTNENSSFANETGNDIN</sequence>
<evidence type="ECO:0000256" key="3">
    <source>
        <dbReference type="ARBA" id="ARBA00022989"/>
    </source>
</evidence>
<feature type="transmembrane region" description="Helical" evidence="5">
    <location>
        <begin position="12"/>
        <end position="36"/>
    </location>
</feature>
<accession>A0A9N9PAB1</accession>
<comment type="caution">
    <text evidence="6">The sequence shown here is derived from an EMBL/GenBank/DDBJ whole genome shotgun (WGS) entry which is preliminary data.</text>
</comment>
<feature type="transmembrane region" description="Helical" evidence="5">
    <location>
        <begin position="181"/>
        <end position="203"/>
    </location>
</feature>
<evidence type="ECO:0000256" key="2">
    <source>
        <dbReference type="ARBA" id="ARBA00022692"/>
    </source>
</evidence>